<comment type="caution">
    <text evidence="1">The sequence shown here is derived from an EMBL/GenBank/DDBJ whole genome shotgun (WGS) entry which is preliminary data.</text>
</comment>
<gene>
    <name evidence="1" type="ORF">R0H02_18300</name>
</gene>
<dbReference type="Proteomes" id="UP001286589">
    <property type="component" value="Unassembled WGS sequence"/>
</dbReference>
<organism evidence="1 2">
    <name type="scientific">Phytobacter ursingii</name>
    <dbReference type="NCBI Taxonomy" id="1972431"/>
    <lineage>
        <taxon>Bacteria</taxon>
        <taxon>Pseudomonadati</taxon>
        <taxon>Pseudomonadota</taxon>
        <taxon>Gammaproteobacteria</taxon>
        <taxon>Enterobacterales</taxon>
        <taxon>Enterobacteriaceae</taxon>
        <taxon>Phytobacter</taxon>
    </lineage>
</organism>
<reference evidence="1 2" key="1">
    <citation type="submission" date="2023-10" db="EMBL/GenBank/DDBJ databases">
        <title>Phytobacter spp. The emergence of a new genus of hospital-origin enterobacteria encoding carbapenemases in Argentina.</title>
        <authorList>
            <person name="Vay C."/>
            <person name="Almuzara M."/>
            <person name="Traglia G.M."/>
            <person name="Campos J."/>
        </authorList>
    </citation>
    <scope>NUCLEOTIDE SEQUENCE [LARGE SCALE GENOMIC DNA]</scope>
    <source>
        <strain evidence="1 2">CVMA36</strain>
    </source>
</reference>
<evidence type="ECO:0000313" key="1">
    <source>
        <dbReference type="EMBL" id="MDV2864404.1"/>
    </source>
</evidence>
<accession>A0AB35RSP1</accession>
<dbReference type="RefSeq" id="WP_229221776.1">
    <property type="nucleotide sequence ID" value="NZ_JAWJAC010000011.1"/>
</dbReference>
<name>A0AB35RSP1_9ENTR</name>
<protein>
    <submittedName>
        <fullName evidence="1">Uncharacterized protein</fullName>
    </submittedName>
</protein>
<keyword evidence="2" id="KW-1185">Reference proteome</keyword>
<dbReference type="EMBL" id="JAWJAC010000011">
    <property type="protein sequence ID" value="MDV2864404.1"/>
    <property type="molecule type" value="Genomic_DNA"/>
</dbReference>
<proteinExistence type="predicted"/>
<dbReference type="AlphaFoldDB" id="A0AB35RSP1"/>
<sequence length="319" mass="35470">MTAYSNADAARDLRSALGKAPVGAVNGEWFFITEQAGVSSLTGGYMYADGSHIAEGNHALRTVREVVEKLEASHLQPFNKVIVRWTRSKIPLIRGRVTVDTLFDKTIVPRGPQDPIYEAASIARRAFWERYGCVSDDFIAKRDDANVHNQTNWFGPHRRVLNIKSKTTFTLATDGLSTPWAGIADPENGVGCELFMELDASTTIGHPMDDWASLLISLGDLVADGYQVTDDVEKYGVILFCTLTDEYHPLTRIILSLDDRRIDNLPFGSVPLIRVTPIAEAEIEHLDQSDEWASRAAKHALAERQRNYDGVIHAPYEAE</sequence>
<evidence type="ECO:0000313" key="2">
    <source>
        <dbReference type="Proteomes" id="UP001286589"/>
    </source>
</evidence>